<comment type="caution">
    <text evidence="1">The sequence shown here is derived from an EMBL/GenBank/DDBJ whole genome shotgun (WGS) entry which is preliminary data.</text>
</comment>
<evidence type="ECO:0000313" key="1">
    <source>
        <dbReference type="EMBL" id="TNN61110.1"/>
    </source>
</evidence>
<proteinExistence type="predicted"/>
<dbReference type="Proteomes" id="UP000314294">
    <property type="component" value="Unassembled WGS sequence"/>
</dbReference>
<gene>
    <name evidence="1" type="ORF">EYF80_028618</name>
</gene>
<dbReference type="EMBL" id="SRLO01000321">
    <property type="protein sequence ID" value="TNN61110.1"/>
    <property type="molecule type" value="Genomic_DNA"/>
</dbReference>
<name>A0A4Z2H6G8_9TELE</name>
<sequence>MTPHSGLWASCRIKPDGMRPLHLHLSSQRGEGLRDLMRLFRVLPGSESLGTPPLCKVIHGIDPQAGGKVCLHLNFCCFTSVGELKEVTDLLLLLLLVRLLEINKNPKFLQTFREPEWPRTSAQSDRAEESDGAEEAELVEAACQLGNARWKQSHMMEAVEMKSWDVWRVEQLEGGAGEVAGAAGGSGCCWRLEGGGWSRWSSWRLLLLLSLSSVLLLR</sequence>
<evidence type="ECO:0000313" key="2">
    <source>
        <dbReference type="Proteomes" id="UP000314294"/>
    </source>
</evidence>
<protein>
    <submittedName>
        <fullName evidence="1">Uncharacterized protein</fullName>
    </submittedName>
</protein>
<dbReference type="AlphaFoldDB" id="A0A4Z2H6G8"/>
<keyword evidence="2" id="KW-1185">Reference proteome</keyword>
<organism evidence="1 2">
    <name type="scientific">Liparis tanakae</name>
    <name type="common">Tanaka's snailfish</name>
    <dbReference type="NCBI Taxonomy" id="230148"/>
    <lineage>
        <taxon>Eukaryota</taxon>
        <taxon>Metazoa</taxon>
        <taxon>Chordata</taxon>
        <taxon>Craniata</taxon>
        <taxon>Vertebrata</taxon>
        <taxon>Euteleostomi</taxon>
        <taxon>Actinopterygii</taxon>
        <taxon>Neopterygii</taxon>
        <taxon>Teleostei</taxon>
        <taxon>Neoteleostei</taxon>
        <taxon>Acanthomorphata</taxon>
        <taxon>Eupercaria</taxon>
        <taxon>Perciformes</taxon>
        <taxon>Cottioidei</taxon>
        <taxon>Cottales</taxon>
        <taxon>Liparidae</taxon>
        <taxon>Liparis</taxon>
    </lineage>
</organism>
<accession>A0A4Z2H6G8</accession>
<reference evidence="1 2" key="1">
    <citation type="submission" date="2019-03" db="EMBL/GenBank/DDBJ databases">
        <title>First draft genome of Liparis tanakae, snailfish: a comprehensive survey of snailfish specific genes.</title>
        <authorList>
            <person name="Kim W."/>
            <person name="Song I."/>
            <person name="Jeong J.-H."/>
            <person name="Kim D."/>
            <person name="Kim S."/>
            <person name="Ryu S."/>
            <person name="Song J.Y."/>
            <person name="Lee S.K."/>
        </authorList>
    </citation>
    <scope>NUCLEOTIDE SEQUENCE [LARGE SCALE GENOMIC DNA]</scope>
    <source>
        <tissue evidence="1">Muscle</tissue>
    </source>
</reference>